<keyword evidence="2" id="KW-0808">Transferase</keyword>
<dbReference type="SUPFAM" id="SSF53335">
    <property type="entry name" value="S-adenosyl-L-methionine-dependent methyltransferases"/>
    <property type="match status" value="1"/>
</dbReference>
<accession>A0ABT7SWQ3</accession>
<dbReference type="EMBL" id="JAUCBP010000007">
    <property type="protein sequence ID" value="MDM7860618.1"/>
    <property type="molecule type" value="Genomic_DNA"/>
</dbReference>
<keyword evidence="1" id="KW-0732">Signal</keyword>
<dbReference type="Proteomes" id="UP001234343">
    <property type="component" value="Unassembled WGS sequence"/>
</dbReference>
<name>A0ABT7SWQ3_9ALTE</name>
<keyword evidence="3" id="KW-1185">Reference proteome</keyword>
<reference evidence="2 3" key="1">
    <citation type="submission" date="2023-06" db="EMBL/GenBank/DDBJ databases">
        <title>Alteromonas sp. ASW11-36 isolated from intertidal sand.</title>
        <authorList>
            <person name="Li Y."/>
        </authorList>
    </citation>
    <scope>NUCLEOTIDE SEQUENCE [LARGE SCALE GENOMIC DNA]</scope>
    <source>
        <strain evidence="2 3">ASW11-36</strain>
    </source>
</reference>
<feature type="chain" id="PRO_5047373981" evidence="1">
    <location>
        <begin position="21"/>
        <end position="277"/>
    </location>
</feature>
<evidence type="ECO:0000256" key="1">
    <source>
        <dbReference type="SAM" id="SignalP"/>
    </source>
</evidence>
<feature type="signal peptide" evidence="1">
    <location>
        <begin position="1"/>
        <end position="20"/>
    </location>
</feature>
<evidence type="ECO:0000313" key="3">
    <source>
        <dbReference type="Proteomes" id="UP001234343"/>
    </source>
</evidence>
<dbReference type="PIRSF" id="PIRSF031679">
    <property type="entry name" value="Mtase_Alr7345_prd"/>
    <property type="match status" value="1"/>
</dbReference>
<sequence>MIRKTLLAIACGGFLLGAQAQSLQEIVDARPAEMKQRDNQRNPIETLTFFDVQPGMTVAEALPGGGWYTRIIAPLVGSEGTMYGINYNDDMWARFGFFTEEAIKDQIERTTQFPGMVAEITENAPAAEGFTFATVPDSAKGTADRILFIRALHNLNRFEEEAQTMTNALTAAHMLLKEDGKIGVVQHRAPESANDAWANGSAGYLKQSTVISLFEKAGFKLVAKSEVNANENDNPTEADIVWRLPPTYFGAGDDADKRAAADAIGESDRMTLLFEKQ</sequence>
<evidence type="ECO:0000313" key="2">
    <source>
        <dbReference type="EMBL" id="MDM7860618.1"/>
    </source>
</evidence>
<dbReference type="GO" id="GO:0008168">
    <property type="term" value="F:methyltransferase activity"/>
    <property type="evidence" value="ECO:0007669"/>
    <property type="project" value="UniProtKB-KW"/>
</dbReference>
<gene>
    <name evidence="2" type="ORF">QTP81_08420</name>
</gene>
<dbReference type="InterPro" id="IPR016980">
    <property type="entry name" value="S-AdoMet-dep_MeTrfase_Alr7345"/>
</dbReference>
<dbReference type="Gene3D" id="3.40.50.150">
    <property type="entry name" value="Vaccinia Virus protein VP39"/>
    <property type="match status" value="1"/>
</dbReference>
<protein>
    <submittedName>
        <fullName evidence="2">Methyltransferase</fullName>
    </submittedName>
</protein>
<organism evidence="2 3">
    <name type="scientific">Alteromonas arenosi</name>
    <dbReference type="NCBI Taxonomy" id="3055817"/>
    <lineage>
        <taxon>Bacteria</taxon>
        <taxon>Pseudomonadati</taxon>
        <taxon>Pseudomonadota</taxon>
        <taxon>Gammaproteobacteria</taxon>
        <taxon>Alteromonadales</taxon>
        <taxon>Alteromonadaceae</taxon>
        <taxon>Alteromonas/Salinimonas group</taxon>
        <taxon>Alteromonas</taxon>
    </lineage>
</organism>
<keyword evidence="2" id="KW-0489">Methyltransferase</keyword>
<dbReference type="RefSeq" id="WP_289364909.1">
    <property type="nucleotide sequence ID" value="NZ_JAUCBP010000007.1"/>
</dbReference>
<dbReference type="GO" id="GO:0032259">
    <property type="term" value="P:methylation"/>
    <property type="evidence" value="ECO:0007669"/>
    <property type="project" value="UniProtKB-KW"/>
</dbReference>
<proteinExistence type="predicted"/>
<dbReference type="InterPro" id="IPR029063">
    <property type="entry name" value="SAM-dependent_MTases_sf"/>
</dbReference>
<comment type="caution">
    <text evidence="2">The sequence shown here is derived from an EMBL/GenBank/DDBJ whole genome shotgun (WGS) entry which is preliminary data.</text>
</comment>